<feature type="transmembrane region" description="Helical" evidence="5">
    <location>
        <begin position="184"/>
        <end position="205"/>
    </location>
</feature>
<reference evidence="8" key="3">
    <citation type="submission" date="2025-09" db="UniProtKB">
        <authorList>
            <consortium name="Ensembl"/>
        </authorList>
    </citation>
    <scope>IDENTIFICATION</scope>
</reference>
<dbReference type="GO" id="GO:0055064">
    <property type="term" value="P:chloride ion homeostasis"/>
    <property type="evidence" value="ECO:0007669"/>
    <property type="project" value="TreeGrafter"/>
</dbReference>
<reference evidence="9" key="1">
    <citation type="submission" date="2015-09" db="EMBL/GenBank/DDBJ databases">
        <authorList>
            <person name="Sai Rama Sridatta P."/>
        </authorList>
    </citation>
    <scope>NUCLEOTIDE SEQUENCE [LARGE SCALE GENOMIC DNA]</scope>
</reference>
<dbReference type="GO" id="GO:0006884">
    <property type="term" value="P:cell volume homeostasis"/>
    <property type="evidence" value="ECO:0007669"/>
    <property type="project" value="TreeGrafter"/>
</dbReference>
<accession>A0A4W6EEI9</accession>
<organism evidence="8 9">
    <name type="scientific">Lates calcarifer</name>
    <name type="common">Barramundi</name>
    <name type="synonym">Holocentrus calcarifer</name>
    <dbReference type="NCBI Taxonomy" id="8187"/>
    <lineage>
        <taxon>Eukaryota</taxon>
        <taxon>Metazoa</taxon>
        <taxon>Chordata</taxon>
        <taxon>Craniata</taxon>
        <taxon>Vertebrata</taxon>
        <taxon>Euteleostomi</taxon>
        <taxon>Actinopterygii</taxon>
        <taxon>Neopterygii</taxon>
        <taxon>Teleostei</taxon>
        <taxon>Neoteleostei</taxon>
        <taxon>Acanthomorphata</taxon>
        <taxon>Carangaria</taxon>
        <taxon>Carangaria incertae sedis</taxon>
        <taxon>Centropomidae</taxon>
        <taxon>Lates</taxon>
    </lineage>
</organism>
<dbReference type="GO" id="GO:0008511">
    <property type="term" value="F:sodium:potassium:chloride symporter activity"/>
    <property type="evidence" value="ECO:0007669"/>
    <property type="project" value="TreeGrafter"/>
</dbReference>
<dbReference type="Proteomes" id="UP000314980">
    <property type="component" value="Unassembled WGS sequence"/>
</dbReference>
<dbReference type="Gene3D" id="1.20.1740.10">
    <property type="entry name" value="Amino acid/polyamine transporter I"/>
    <property type="match status" value="1"/>
</dbReference>
<protein>
    <submittedName>
        <fullName evidence="8">Solute carrier family 12 member 10, tandem duplicate 1</fullName>
    </submittedName>
</protein>
<feature type="transmembrane region" description="Helical" evidence="5">
    <location>
        <begin position="159"/>
        <end position="178"/>
    </location>
</feature>
<feature type="transmembrane region" description="Helical" evidence="5">
    <location>
        <begin position="472"/>
        <end position="500"/>
    </location>
</feature>
<dbReference type="GO" id="GO:0016324">
    <property type="term" value="C:apical plasma membrane"/>
    <property type="evidence" value="ECO:0007669"/>
    <property type="project" value="TreeGrafter"/>
</dbReference>
<dbReference type="PRINTS" id="PR01230">
    <property type="entry name" value="NACLTRNSPORT"/>
</dbReference>
<dbReference type="GO" id="GO:0055078">
    <property type="term" value="P:sodium ion homeostasis"/>
    <property type="evidence" value="ECO:0007669"/>
    <property type="project" value="TreeGrafter"/>
</dbReference>
<feature type="transmembrane region" description="Helical" evidence="5">
    <location>
        <begin position="114"/>
        <end position="138"/>
    </location>
</feature>
<dbReference type="Pfam" id="PF03522">
    <property type="entry name" value="SLC12"/>
    <property type="match status" value="2"/>
</dbReference>
<feature type="domain" description="SLC12A transporter C-terminal" evidence="7">
    <location>
        <begin position="572"/>
        <end position="680"/>
    </location>
</feature>
<dbReference type="GO" id="GO:0055075">
    <property type="term" value="P:potassium ion homeostasis"/>
    <property type="evidence" value="ECO:0007669"/>
    <property type="project" value="TreeGrafter"/>
</dbReference>
<dbReference type="GeneTree" id="ENSGT00940000155044"/>
<feature type="transmembrane region" description="Helical" evidence="5">
    <location>
        <begin position="277"/>
        <end position="297"/>
    </location>
</feature>
<feature type="transmembrane region" description="Helical" evidence="5">
    <location>
        <begin position="406"/>
        <end position="423"/>
    </location>
</feature>
<dbReference type="Pfam" id="PF00324">
    <property type="entry name" value="AA_permease"/>
    <property type="match status" value="1"/>
</dbReference>
<feature type="transmembrane region" description="Helical" evidence="5">
    <location>
        <begin position="68"/>
        <end position="94"/>
    </location>
</feature>
<feature type="transmembrane region" description="Helical" evidence="5">
    <location>
        <begin position="35"/>
        <end position="56"/>
    </location>
</feature>
<dbReference type="GO" id="GO:1990573">
    <property type="term" value="P:potassium ion import across plasma membrane"/>
    <property type="evidence" value="ECO:0007669"/>
    <property type="project" value="TreeGrafter"/>
</dbReference>
<evidence type="ECO:0000256" key="1">
    <source>
        <dbReference type="ARBA" id="ARBA00004141"/>
    </source>
</evidence>
<proteinExistence type="predicted"/>
<evidence type="ECO:0000259" key="7">
    <source>
        <dbReference type="Pfam" id="PF03522"/>
    </source>
</evidence>
<keyword evidence="3 5" id="KW-1133">Transmembrane helix</keyword>
<feature type="domain" description="Amino acid permease/ SLC12A" evidence="6">
    <location>
        <begin position="40"/>
        <end position="546"/>
    </location>
</feature>
<dbReference type="AlphaFoldDB" id="A0A4W6EEI9"/>
<keyword evidence="4 5" id="KW-0472">Membrane</keyword>
<dbReference type="InterPro" id="IPR002948">
    <property type="entry name" value="SLC12A3"/>
</dbReference>
<evidence type="ECO:0000256" key="4">
    <source>
        <dbReference type="ARBA" id="ARBA00023136"/>
    </source>
</evidence>
<keyword evidence="9" id="KW-1185">Reference proteome</keyword>
<comment type="subcellular location">
    <subcellularLocation>
        <location evidence="1">Membrane</location>
        <topology evidence="1">Multi-pass membrane protein</topology>
    </subcellularLocation>
</comment>
<keyword evidence="2 5" id="KW-0812">Transmembrane</keyword>
<dbReference type="InterPro" id="IPR004842">
    <property type="entry name" value="SLC12A_fam"/>
</dbReference>
<reference evidence="8" key="2">
    <citation type="submission" date="2025-08" db="UniProtKB">
        <authorList>
            <consortium name="Ensembl"/>
        </authorList>
    </citation>
    <scope>IDENTIFICATION</scope>
</reference>
<evidence type="ECO:0000256" key="3">
    <source>
        <dbReference type="ARBA" id="ARBA00022989"/>
    </source>
</evidence>
<feature type="domain" description="SLC12A transporter C-terminal" evidence="7">
    <location>
        <begin position="824"/>
        <end position="867"/>
    </location>
</feature>
<evidence type="ECO:0000313" key="8">
    <source>
        <dbReference type="Ensembl" id="ENSLCAP00010037347.1"/>
    </source>
</evidence>
<dbReference type="InterPro" id="IPR018491">
    <property type="entry name" value="SLC12_C"/>
</dbReference>
<evidence type="ECO:0000256" key="2">
    <source>
        <dbReference type="ARBA" id="ARBA00022692"/>
    </source>
</evidence>
<name>A0A4W6EEI9_LATCA</name>
<dbReference type="Ensembl" id="ENSLCAT00010038225.1">
    <property type="protein sequence ID" value="ENSLCAP00010037347.1"/>
    <property type="gene ID" value="ENSLCAG00010017257.1"/>
</dbReference>
<dbReference type="PANTHER" id="PTHR11827:SF97">
    <property type="entry name" value="SLC12A10.3 SOLUTE CARRIER FAMILY 12 (SODIUM_POTASSIUM_CHLORIDE TRANSPORTERS), MEMBER 10, TANDEM DUPLICATE 3 ISOFORM X1-RELATED"/>
    <property type="match status" value="1"/>
</dbReference>
<evidence type="ECO:0000256" key="5">
    <source>
        <dbReference type="SAM" id="Phobius"/>
    </source>
</evidence>
<evidence type="ECO:0000313" key="9">
    <source>
        <dbReference type="Proteomes" id="UP000314980"/>
    </source>
</evidence>
<feature type="transmembrane region" description="Helical" evidence="5">
    <location>
        <begin position="239"/>
        <end position="257"/>
    </location>
</feature>
<dbReference type="InterPro" id="IPR004841">
    <property type="entry name" value="AA-permease/SLC12A_dom"/>
</dbReference>
<feature type="transmembrane region" description="Helical" evidence="5">
    <location>
        <begin position="353"/>
        <end position="373"/>
    </location>
</feature>
<evidence type="ECO:0000259" key="6">
    <source>
        <dbReference type="Pfam" id="PF00324"/>
    </source>
</evidence>
<dbReference type="PANTHER" id="PTHR11827">
    <property type="entry name" value="SOLUTE CARRIER FAMILY 12, CATION COTRANSPORTERS"/>
    <property type="match status" value="1"/>
</dbReference>
<feature type="transmembrane region" description="Helical" evidence="5">
    <location>
        <begin position="430"/>
        <end position="452"/>
    </location>
</feature>
<sequence>MDVASTMTDSVNSLPVIDIGNEESQGSQGKAPVRFGWVTGVMMRCMLNIWGVILFLRLSWIISQAGILLTCLIILMSVVVTSVTALSISAIATNGRVTSGGAYFMISRSLGPEIGGPIGMVFSFANALACALNTVGFAEVVRDLMQEFGVVMIDKDNDVRIVGVITVTLLLLISLAGMEWESKAQIFFFTVLMVSFSNYFVGTFLPPSPEKQAMGIFGYRSEVFISNLKPDWRGNDNDFFQMFAIFFPSAIGILSGANISGDLKDPATAIPKGTLMAILLTTISYLAISVTVGSCVMRDASGNISDILTGNITDGCVGLGCNLGWNFTECIQSQSCEYGLANNLKVLGQVSGFYYLITAGVFAASLSSALGFLVSAPKVFQCLCRDNLYPYIGFFAKGYGKNDEPLRAYLLCYIIAAAFILIGKLNTIAALISNFFLCSYCLINFSCFHASITNSPGWRPSFHYYSKWTALFGAVISVVLMFMLTWWAALVTFSIIIFLFGYVNYNKPKVNWGSSVQAGTYNMALSYSVSLSGVEDHVKNFRPQCLVLTGPPNQRPALSFSVNNLHPTLYEQDRQTRMQETTEWLVKWMNKRRVRSFYTPFTADSLRAGTRHLLQATGLGKLKPNTLVMGFKTNWKDSSPESIEDYVNTIDDTFDSNHCLCILRMMDGLDVFDQFDSEGSKSTLLFEFTLCFKIQILKTLSLSVKVEDDVFINSLLRHTLEIWIWDEQNMEEEHFLKLGFWSFCTLCEVSLSLSIYSSLISDPLFLFPLSLSRFLDSVAPFRLFDEQQEGVSLEELRQSAPTSSICSCCAVLLCSCKCDGFSRSLPVPESDCPSALYMAWLDTLTCGLHCPAVLIRGNQQNVLTFYCQ</sequence>